<dbReference type="InterPro" id="IPR021219">
    <property type="entry name" value="DUF2703"/>
</dbReference>
<name>A0A4Y8PF49_9BACT</name>
<proteinExistence type="predicted"/>
<dbReference type="EMBL" id="LXQC01000113">
    <property type="protein sequence ID" value="TFE70581.1"/>
    <property type="molecule type" value="Genomic_DNA"/>
</dbReference>
<dbReference type="RefSeq" id="WP_134439532.1">
    <property type="nucleotide sequence ID" value="NZ_LXQC01000113.1"/>
</dbReference>
<dbReference type="Pfam" id="PF10865">
    <property type="entry name" value="DUF2703"/>
    <property type="match status" value="1"/>
</dbReference>
<keyword evidence="2" id="KW-1185">Reference proteome</keyword>
<dbReference type="OrthoDB" id="582113at2"/>
<sequence>MNCNDNTAVFCDCKTTQTQEFCGNADDNIASNKKLSIELLAIDLSRCNRCIPTAKKLKKALEILRPVAQILGIELEYKETVVFSLEDAKEKALLSSPTIRINGHDTVQNVQESLCESCSSLTQNNIPIDCRDWYYKGKLYSYPPLPMLVEIILKALLNIDDLQPVSQKPLQELPANLMTYFENSLEKKSCG</sequence>
<dbReference type="AlphaFoldDB" id="A0A4Y8PF49"/>
<evidence type="ECO:0000313" key="2">
    <source>
        <dbReference type="Proteomes" id="UP000297713"/>
    </source>
</evidence>
<gene>
    <name evidence="1" type="ORF">A7Q10_05730</name>
</gene>
<protein>
    <submittedName>
        <fullName evidence="1">Uncharacterized protein</fullName>
    </submittedName>
</protein>
<evidence type="ECO:0000313" key="1">
    <source>
        <dbReference type="EMBL" id="TFE70581.1"/>
    </source>
</evidence>
<accession>A0A4Y8PF49</accession>
<organism evidence="1 2">
    <name type="scientific">Methylacidiphilum caldifontis</name>
    <dbReference type="NCBI Taxonomy" id="2795386"/>
    <lineage>
        <taxon>Bacteria</taxon>
        <taxon>Pseudomonadati</taxon>
        <taxon>Verrucomicrobiota</taxon>
        <taxon>Methylacidiphilae</taxon>
        <taxon>Methylacidiphilales</taxon>
        <taxon>Methylacidiphilaceae</taxon>
        <taxon>Methylacidiphilum (ex Ratnadevi et al. 2023)</taxon>
    </lineage>
</organism>
<dbReference type="Proteomes" id="UP000297713">
    <property type="component" value="Unassembled WGS sequence"/>
</dbReference>
<reference evidence="1 2" key="1">
    <citation type="submission" date="2016-05" db="EMBL/GenBank/DDBJ databases">
        <title>Diversity and Homogeneity among Thermoacidophilic Verrucomicrobia Methanotrophs Linked with Geographical Origin.</title>
        <authorList>
            <person name="Erikstad H.-A."/>
            <person name="Smestad N.B."/>
            <person name="Ceballos R.M."/>
            <person name="Birkeland N.-K."/>
        </authorList>
    </citation>
    <scope>NUCLEOTIDE SEQUENCE [LARGE SCALE GENOMIC DNA]</scope>
    <source>
        <strain evidence="1 2">Phi</strain>
    </source>
</reference>
<comment type="caution">
    <text evidence="1">The sequence shown here is derived from an EMBL/GenBank/DDBJ whole genome shotgun (WGS) entry which is preliminary data.</text>
</comment>